<evidence type="ECO:0008006" key="3">
    <source>
        <dbReference type="Google" id="ProtNLM"/>
    </source>
</evidence>
<dbReference type="EMBL" id="WHJF01000028">
    <property type="protein sequence ID" value="NHZ63219.1"/>
    <property type="molecule type" value="Genomic_DNA"/>
</dbReference>
<sequence>MADGDNPSPEAIAASARAIDECRALCAGYQAAYDDFDERLASVQEKIGAFKDRAAARLDAIGQEVVRIGESSEQKLLQLTHAVEQAAINAGRLGETHAARSAGLLDALGELDAAIESDHALALQECGELLAQTGAANGALDEHQERVQRSFDTTMPIVDAELAARASAQVAIATAEVDSLDDGIAGGLDALQATVDGAHQRIGATLAETRQALESLAYTLAAQLGSTEIAFASLHDNELANFLRDARSSYTVVRQETGKLVDSVGALGKTVGGVTDAVTQTQTGLQLVVDTLDRSAKLLASLASPF</sequence>
<evidence type="ECO:0000313" key="2">
    <source>
        <dbReference type="Proteomes" id="UP000610594"/>
    </source>
</evidence>
<gene>
    <name evidence="1" type="ORF">F1735_13040</name>
</gene>
<proteinExistence type="predicted"/>
<organism evidence="1 2">
    <name type="scientific">Massilia genomosp. 1</name>
    <dbReference type="NCBI Taxonomy" id="2609280"/>
    <lineage>
        <taxon>Bacteria</taxon>
        <taxon>Pseudomonadati</taxon>
        <taxon>Pseudomonadota</taxon>
        <taxon>Betaproteobacteria</taxon>
        <taxon>Burkholderiales</taxon>
        <taxon>Oxalobacteraceae</taxon>
        <taxon>Telluria group</taxon>
        <taxon>Massilia</taxon>
    </lineage>
</organism>
<accession>A0ABX0MZB8</accession>
<comment type="caution">
    <text evidence="1">The sequence shown here is derived from an EMBL/GenBank/DDBJ whole genome shotgun (WGS) entry which is preliminary data.</text>
</comment>
<evidence type="ECO:0000313" key="1">
    <source>
        <dbReference type="EMBL" id="NHZ63219.1"/>
    </source>
</evidence>
<dbReference type="RefSeq" id="WP_167237336.1">
    <property type="nucleotide sequence ID" value="NZ_WHJF01000028.1"/>
</dbReference>
<dbReference type="Proteomes" id="UP000610594">
    <property type="component" value="Unassembled WGS sequence"/>
</dbReference>
<keyword evidence="2" id="KW-1185">Reference proteome</keyword>
<protein>
    <recommendedName>
        <fullName evidence="3">Chemotaxis protein</fullName>
    </recommendedName>
</protein>
<reference evidence="1 2" key="1">
    <citation type="submission" date="2019-10" db="EMBL/GenBank/DDBJ databases">
        <title>Taxonomy of Antarctic Massilia spp.: description of Massilia rubra sp. nov., Massilia aquatica sp. nov., Massilia mucilaginosa sp. nov., Massilia frigida sp. nov. isolated from streams, lakes and regoliths.</title>
        <authorList>
            <person name="Holochova P."/>
            <person name="Sedlacek I."/>
            <person name="Kralova S."/>
            <person name="Maslanova I."/>
            <person name="Busse H.-J."/>
            <person name="Stankova E."/>
            <person name="Vrbovska V."/>
            <person name="Kovarovic V."/>
            <person name="Bartak M."/>
            <person name="Svec P."/>
            <person name="Pantucek R."/>
        </authorList>
    </citation>
    <scope>NUCLEOTIDE SEQUENCE [LARGE SCALE GENOMIC DNA]</scope>
    <source>
        <strain evidence="1 2">CCM 8694</strain>
    </source>
</reference>
<name>A0ABX0MZB8_9BURK</name>